<evidence type="ECO:0000256" key="2">
    <source>
        <dbReference type="ARBA" id="ARBA00023002"/>
    </source>
</evidence>
<organism evidence="5 6">
    <name type="scientific">Brachybacterium sacelli</name>
    <dbReference type="NCBI Taxonomy" id="173364"/>
    <lineage>
        <taxon>Bacteria</taxon>
        <taxon>Bacillati</taxon>
        <taxon>Actinomycetota</taxon>
        <taxon>Actinomycetes</taxon>
        <taxon>Micrococcales</taxon>
        <taxon>Dermabacteraceae</taxon>
        <taxon>Brachybacterium</taxon>
    </lineage>
</organism>
<evidence type="ECO:0000256" key="3">
    <source>
        <dbReference type="ARBA" id="ARBA00048132"/>
    </source>
</evidence>
<reference evidence="5 6" key="1">
    <citation type="submission" date="2021-03" db="EMBL/GenBank/DDBJ databases">
        <title>Sequencing the genomes of 1000 actinobacteria strains.</title>
        <authorList>
            <person name="Klenk H.-P."/>
        </authorList>
    </citation>
    <scope>NUCLEOTIDE SEQUENCE [LARGE SCALE GENOMIC DNA]</scope>
    <source>
        <strain evidence="5 6">DSM 14566</strain>
    </source>
</reference>
<dbReference type="Pfam" id="PF07992">
    <property type="entry name" value="Pyr_redox_2"/>
    <property type="match status" value="1"/>
</dbReference>
<feature type="domain" description="FAD/NAD(P)-binding" evidence="4">
    <location>
        <begin position="36"/>
        <end position="316"/>
    </location>
</feature>
<keyword evidence="1" id="KW-0285">Flavoprotein</keyword>
<evidence type="ECO:0000313" key="5">
    <source>
        <dbReference type="EMBL" id="MBP2381256.1"/>
    </source>
</evidence>
<dbReference type="PANTHER" id="PTHR48105">
    <property type="entry name" value="THIOREDOXIN REDUCTASE 1-RELATED-RELATED"/>
    <property type="match status" value="1"/>
</dbReference>
<keyword evidence="6" id="KW-1185">Reference proteome</keyword>
<gene>
    <name evidence="5" type="ORF">JOF43_001213</name>
</gene>
<proteinExistence type="predicted"/>
<dbReference type="Proteomes" id="UP001519290">
    <property type="component" value="Unassembled WGS sequence"/>
</dbReference>
<dbReference type="PRINTS" id="PR00368">
    <property type="entry name" value="FADPNR"/>
</dbReference>
<protein>
    <submittedName>
        <fullName evidence="5">Thioredoxin reductase</fullName>
    </submittedName>
</protein>
<comment type="catalytic activity">
    <reaction evidence="3">
        <text>[thioredoxin]-dithiol + NADP(+) = [thioredoxin]-disulfide + NADPH + H(+)</text>
        <dbReference type="Rhea" id="RHEA:20345"/>
        <dbReference type="Rhea" id="RHEA-COMP:10698"/>
        <dbReference type="Rhea" id="RHEA-COMP:10700"/>
        <dbReference type="ChEBI" id="CHEBI:15378"/>
        <dbReference type="ChEBI" id="CHEBI:29950"/>
        <dbReference type="ChEBI" id="CHEBI:50058"/>
        <dbReference type="ChEBI" id="CHEBI:57783"/>
        <dbReference type="ChEBI" id="CHEBI:58349"/>
        <dbReference type="EC" id="1.8.1.9"/>
    </reaction>
</comment>
<dbReference type="InterPro" id="IPR050097">
    <property type="entry name" value="Ferredoxin-NADP_redctase_2"/>
</dbReference>
<evidence type="ECO:0000313" key="6">
    <source>
        <dbReference type="Proteomes" id="UP001519290"/>
    </source>
</evidence>
<name>A0ABS4WYQ0_9MICO</name>
<dbReference type="RefSeq" id="WP_209900270.1">
    <property type="nucleotide sequence ID" value="NZ_BAAAJW010000021.1"/>
</dbReference>
<dbReference type="EMBL" id="JAGIOD010000001">
    <property type="protein sequence ID" value="MBP2381256.1"/>
    <property type="molecule type" value="Genomic_DNA"/>
</dbReference>
<dbReference type="SUPFAM" id="SSF51905">
    <property type="entry name" value="FAD/NAD(P)-binding domain"/>
    <property type="match status" value="1"/>
</dbReference>
<accession>A0ABS4WYQ0</accession>
<dbReference type="InterPro" id="IPR023753">
    <property type="entry name" value="FAD/NAD-binding_dom"/>
</dbReference>
<keyword evidence="2" id="KW-0560">Oxidoreductase</keyword>
<dbReference type="Gene3D" id="3.50.50.60">
    <property type="entry name" value="FAD/NAD(P)-binding domain"/>
    <property type="match status" value="2"/>
</dbReference>
<evidence type="ECO:0000259" key="4">
    <source>
        <dbReference type="Pfam" id="PF07992"/>
    </source>
</evidence>
<evidence type="ECO:0000256" key="1">
    <source>
        <dbReference type="ARBA" id="ARBA00022630"/>
    </source>
</evidence>
<dbReference type="InterPro" id="IPR036188">
    <property type="entry name" value="FAD/NAD-bd_sf"/>
</dbReference>
<sequence length="353" mass="35816">MTPAPIPTGDARHATAADQLHPAGAGGDELPVGTVDVVVIGGGAAGLNGALMLARSRRSVVVIDAGSPRNAPAQGIHGLLGNEGTPPGEYLERGRGELRQYGGVIVTGEVSTARATEPAAGGDLRFRVDLADGRGLTARRLLIASGARDELPEVPGLAAHWGRGVVHCPYCHGWEVRDQPIGVIATRPASLHQALMFRQLSDDVVVFAAGVEIDEEARERCAARGIRILEEPIEEILDGPEGTIAGVRLAGGEVVARTTLAVATVMSPRTEGLEGLGLRLEDVGGGMGQKIVSGFAGAAEVPGVWIAGNAADPSAQVGASAAGGALAGGHINGMLVMADAESAVAAQREAAVV</sequence>
<dbReference type="PRINTS" id="PR00469">
    <property type="entry name" value="PNDRDTASEII"/>
</dbReference>
<comment type="caution">
    <text evidence="5">The sequence shown here is derived from an EMBL/GenBank/DDBJ whole genome shotgun (WGS) entry which is preliminary data.</text>
</comment>